<reference evidence="1" key="1">
    <citation type="submission" date="2021-02" db="EMBL/GenBank/DDBJ databases">
        <authorList>
            <person name="Nowell W R."/>
        </authorList>
    </citation>
    <scope>NUCLEOTIDE SEQUENCE</scope>
</reference>
<evidence type="ECO:0000313" key="2">
    <source>
        <dbReference type="Proteomes" id="UP000676336"/>
    </source>
</evidence>
<gene>
    <name evidence="1" type="ORF">SMN809_LOCUS3983</name>
</gene>
<dbReference type="AlphaFoldDB" id="A0A8S2KHX1"/>
<feature type="non-terminal residue" evidence="1">
    <location>
        <position position="83"/>
    </location>
</feature>
<dbReference type="Proteomes" id="UP000676336">
    <property type="component" value="Unassembled WGS sequence"/>
</dbReference>
<evidence type="ECO:0000313" key="1">
    <source>
        <dbReference type="EMBL" id="CAF3850395.1"/>
    </source>
</evidence>
<proteinExistence type="predicted"/>
<name>A0A8S2KHX1_9BILA</name>
<accession>A0A8S2KHX1</accession>
<dbReference type="EMBL" id="CAJOBI010000877">
    <property type="protein sequence ID" value="CAF3850395.1"/>
    <property type="molecule type" value="Genomic_DNA"/>
</dbReference>
<comment type="caution">
    <text evidence="1">The sequence shown here is derived from an EMBL/GenBank/DDBJ whole genome shotgun (WGS) entry which is preliminary data.</text>
</comment>
<protein>
    <submittedName>
        <fullName evidence="1">Uncharacterized protein</fullName>
    </submittedName>
</protein>
<organism evidence="1 2">
    <name type="scientific">Rotaria magnacalcarata</name>
    <dbReference type="NCBI Taxonomy" id="392030"/>
    <lineage>
        <taxon>Eukaryota</taxon>
        <taxon>Metazoa</taxon>
        <taxon>Spiralia</taxon>
        <taxon>Gnathifera</taxon>
        <taxon>Rotifera</taxon>
        <taxon>Eurotatoria</taxon>
        <taxon>Bdelloidea</taxon>
        <taxon>Philodinida</taxon>
        <taxon>Philodinidae</taxon>
        <taxon>Rotaria</taxon>
    </lineage>
</organism>
<sequence>MAFAENQSQFNRRLRTWPFRRHRTASNGNTDGKIDRKIRYKSELDLALYEPLRPIFMTDSSKTMEISERDISQDSATISINTG</sequence>